<feature type="region of interest" description="Disordered" evidence="1">
    <location>
        <begin position="482"/>
        <end position="505"/>
    </location>
</feature>
<reference evidence="3 4" key="1">
    <citation type="submission" date="2019-04" db="EMBL/GenBank/DDBJ databases">
        <title>Phreatobacter aquaticus sp. nov.</title>
        <authorList>
            <person name="Choi A."/>
            <person name="Baek K."/>
        </authorList>
    </citation>
    <scope>NUCLEOTIDE SEQUENCE [LARGE SCALE GENOMIC DNA]</scope>
    <source>
        <strain evidence="3 4">NMCR1094</strain>
    </source>
</reference>
<gene>
    <name evidence="3" type="ORF">E8L99_01450</name>
</gene>
<name>A0A4D7QGL5_9HYPH</name>
<dbReference type="KEGG" id="paqt:E8L99_01450"/>
<evidence type="ECO:0000313" key="3">
    <source>
        <dbReference type="EMBL" id="QCK84547.1"/>
    </source>
</evidence>
<dbReference type="AlphaFoldDB" id="A0A4D7QGL5"/>
<feature type="region of interest" description="Disordered" evidence="1">
    <location>
        <begin position="277"/>
        <end position="304"/>
    </location>
</feature>
<proteinExistence type="predicted"/>
<dbReference type="RefSeq" id="WP_137097882.1">
    <property type="nucleotide sequence ID" value="NZ_CP039865.1"/>
</dbReference>
<evidence type="ECO:0000259" key="2">
    <source>
        <dbReference type="Pfam" id="PF01935"/>
    </source>
</evidence>
<dbReference type="SUPFAM" id="SSF52540">
    <property type="entry name" value="P-loop containing nucleoside triphosphate hydrolases"/>
    <property type="match status" value="1"/>
</dbReference>
<sequence length="505" mass="54904">MKVDIDMGTQSGGKAAMLDLEELLATRLLVQGNSGSGKSHLLRRLLEQSAPWVQQCVIDPEGDFVTLAEKYGHVVVDAERTEAELTRIAARIRQHRVSVVLNLEGLDVEQQMRCAAAFLGGLFDAERDHWYPVLVVVDEAQLFAPAVAGEVSDEARKLSLGAMTNLMCRGRKRGLAGVIATQRLAKLAKNVAAEASNFLMGRTFLDIDMARAADLLGMDRRQSEMFRDLARGHFVALGPAMSRRPLPVTIGAVETNARSTSPKLTPLPDAPDDARDLIFTPSPEEARQPIMVRRPPPPPPTSTADILAQLAQHRPEPPQPAEPLLPLIAEAEHAQMIDEVMREILADPDAAFRSVAVLYQDFLVRCRIRRVPGEPLTLAAFRRRFAVARAGVDMTTAGSDVWQQALDLSATLPDDIQGVFLVIAQAALAGAPCPSDATIARIYGSHSPSRARRLIAYCEERGLFVTRLDFRGRRIVASPDLGCETAPGDPNGPVDLVQAARPAAE</sequence>
<dbReference type="Proteomes" id="UP000298588">
    <property type="component" value="Chromosome"/>
</dbReference>
<dbReference type="Gene3D" id="3.40.50.300">
    <property type="entry name" value="P-loop containing nucleotide triphosphate hydrolases"/>
    <property type="match status" value="1"/>
</dbReference>
<dbReference type="PANTHER" id="PTHR42957:SF1">
    <property type="entry name" value="HELICASE MJ1565-RELATED"/>
    <property type="match status" value="1"/>
</dbReference>
<dbReference type="InterPro" id="IPR014588">
    <property type="entry name" value="ATPase_Atu1862_pred"/>
</dbReference>
<dbReference type="EMBL" id="CP039865">
    <property type="protein sequence ID" value="QCK84547.1"/>
    <property type="molecule type" value="Genomic_DNA"/>
</dbReference>
<keyword evidence="3" id="KW-0547">Nucleotide-binding</keyword>
<dbReference type="InterPro" id="IPR002789">
    <property type="entry name" value="HerA_central"/>
</dbReference>
<keyword evidence="4" id="KW-1185">Reference proteome</keyword>
<dbReference type="OrthoDB" id="9768060at2"/>
<dbReference type="GO" id="GO:0005524">
    <property type="term" value="F:ATP binding"/>
    <property type="evidence" value="ECO:0007669"/>
    <property type="project" value="UniProtKB-KW"/>
</dbReference>
<dbReference type="PIRSF" id="PIRSF034081">
    <property type="entry name" value="ATPase_Atu1862"/>
    <property type="match status" value="1"/>
</dbReference>
<protein>
    <submittedName>
        <fullName evidence="3">ATP-binding protein</fullName>
    </submittedName>
</protein>
<accession>A0A4D7QGL5</accession>
<evidence type="ECO:0000256" key="1">
    <source>
        <dbReference type="SAM" id="MobiDB-lite"/>
    </source>
</evidence>
<dbReference type="InterPro" id="IPR008571">
    <property type="entry name" value="HerA-like"/>
</dbReference>
<keyword evidence="3" id="KW-0067">ATP-binding</keyword>
<dbReference type="InterPro" id="IPR027417">
    <property type="entry name" value="P-loop_NTPase"/>
</dbReference>
<dbReference type="PANTHER" id="PTHR42957">
    <property type="entry name" value="HELICASE MJ1565-RELATED"/>
    <property type="match status" value="1"/>
</dbReference>
<evidence type="ECO:0000313" key="4">
    <source>
        <dbReference type="Proteomes" id="UP000298588"/>
    </source>
</evidence>
<dbReference type="Pfam" id="PF01935">
    <property type="entry name" value="DUF87"/>
    <property type="match status" value="1"/>
</dbReference>
<organism evidence="3 4">
    <name type="scientific">Phreatobacter aquaticus</name>
    <dbReference type="NCBI Taxonomy" id="2570229"/>
    <lineage>
        <taxon>Bacteria</taxon>
        <taxon>Pseudomonadati</taxon>
        <taxon>Pseudomonadota</taxon>
        <taxon>Alphaproteobacteria</taxon>
        <taxon>Hyphomicrobiales</taxon>
        <taxon>Phreatobacteraceae</taxon>
        <taxon>Phreatobacter</taxon>
    </lineage>
</organism>
<feature type="domain" description="Helicase HerA central" evidence="2">
    <location>
        <begin position="15"/>
        <end position="109"/>
    </location>
</feature>